<feature type="signal peptide" evidence="1">
    <location>
        <begin position="1"/>
        <end position="21"/>
    </location>
</feature>
<evidence type="ECO:0000313" key="3">
    <source>
        <dbReference type="Proteomes" id="UP000293483"/>
    </source>
</evidence>
<comment type="caution">
    <text evidence="2">The sequence shown here is derived from an EMBL/GenBank/DDBJ whole genome shotgun (WGS) entry which is preliminary data.</text>
</comment>
<keyword evidence="1" id="KW-0732">Signal</keyword>
<dbReference type="Proteomes" id="UP000293483">
    <property type="component" value="Unassembled WGS sequence"/>
</dbReference>
<organism evidence="2 3">
    <name type="scientific">Acinetobacter bouvetii</name>
    <dbReference type="NCBI Taxonomy" id="202951"/>
    <lineage>
        <taxon>Bacteria</taxon>
        <taxon>Pseudomonadati</taxon>
        <taxon>Pseudomonadota</taxon>
        <taxon>Gammaproteobacteria</taxon>
        <taxon>Moraxellales</taxon>
        <taxon>Moraxellaceae</taxon>
        <taxon>Acinetobacter</taxon>
    </lineage>
</organism>
<gene>
    <name evidence="2" type="ORF">EXE25_11245</name>
</gene>
<feature type="chain" id="PRO_5020905496" evidence="1">
    <location>
        <begin position="22"/>
        <end position="124"/>
    </location>
</feature>
<dbReference type="AlphaFoldDB" id="A0A4Q7AUM7"/>
<protein>
    <submittedName>
        <fullName evidence="2">Uncharacterized protein</fullName>
    </submittedName>
</protein>
<proteinExistence type="predicted"/>
<dbReference type="EMBL" id="SGSU01000012">
    <property type="protein sequence ID" value="RZG66081.1"/>
    <property type="molecule type" value="Genomic_DNA"/>
</dbReference>
<name>A0A4Q7AUM7_9GAMM</name>
<accession>A0A4Q7AUM7</accession>
<reference evidence="2 3" key="1">
    <citation type="submission" date="2019-02" db="EMBL/GenBank/DDBJ databases">
        <title>The Batch Genome Submission of Acinetobacter spp. strains.</title>
        <authorList>
            <person name="Qin J."/>
            <person name="Hu Y."/>
            <person name="Ye H."/>
            <person name="Wei L."/>
            <person name="Feng Y."/>
            <person name="Zong Z."/>
        </authorList>
    </citation>
    <scope>NUCLEOTIDE SEQUENCE [LARGE SCALE GENOMIC DNA]</scope>
    <source>
        <strain evidence="2 3">WCHABo060081</strain>
    </source>
</reference>
<dbReference type="RefSeq" id="WP_130146390.1">
    <property type="nucleotide sequence ID" value="NZ_SGSU01000012.1"/>
</dbReference>
<evidence type="ECO:0000256" key="1">
    <source>
        <dbReference type="SAM" id="SignalP"/>
    </source>
</evidence>
<sequence length="124" mass="14617">MKIIQYLAISLFLCLSHHASAKDITSSLADQEQFYDLFPGTLLEKNNQLYLHSCQTMDAEFKLKFNHPADEQYIRKLMQKYNKFWLYLTADADMKNDEYSMTVDGIAEEHLNKTCHLTEWLDEL</sequence>
<evidence type="ECO:0000313" key="2">
    <source>
        <dbReference type="EMBL" id="RZG66081.1"/>
    </source>
</evidence>